<dbReference type="InterPro" id="IPR003961">
    <property type="entry name" value="FN3_dom"/>
</dbReference>
<name>A0ABY7EJ07_MYAAR</name>
<dbReference type="InterPro" id="IPR050991">
    <property type="entry name" value="ECM_Regulatory_Proteins"/>
</dbReference>
<reference evidence="3" key="1">
    <citation type="submission" date="2022-11" db="EMBL/GenBank/DDBJ databases">
        <title>Centuries of genome instability and evolution in soft-shell clam transmissible cancer (bioRxiv).</title>
        <authorList>
            <person name="Hart S.F.M."/>
            <person name="Yonemitsu M.A."/>
            <person name="Giersch R.M."/>
            <person name="Beal B.F."/>
            <person name="Arriagada G."/>
            <person name="Davis B.W."/>
            <person name="Ostrander E.A."/>
            <person name="Goff S.P."/>
            <person name="Metzger M.J."/>
        </authorList>
    </citation>
    <scope>NUCLEOTIDE SEQUENCE</scope>
    <source>
        <strain evidence="3">MELC-2E11</strain>
        <tissue evidence="3">Siphon/mantle</tissue>
    </source>
</reference>
<feature type="domain" description="Fibronectin type-III" evidence="2">
    <location>
        <begin position="374"/>
        <end position="471"/>
    </location>
</feature>
<dbReference type="Proteomes" id="UP001164746">
    <property type="component" value="Chromosome 6"/>
</dbReference>
<dbReference type="SMART" id="SM00060">
    <property type="entry name" value="FN3"/>
    <property type="match status" value="3"/>
</dbReference>
<dbReference type="EMBL" id="CP111017">
    <property type="protein sequence ID" value="WAR09009.1"/>
    <property type="molecule type" value="Genomic_DNA"/>
</dbReference>
<feature type="non-terminal residue" evidence="3">
    <location>
        <position position="478"/>
    </location>
</feature>
<dbReference type="CDD" id="cd00063">
    <property type="entry name" value="FN3"/>
    <property type="match status" value="1"/>
</dbReference>
<dbReference type="Gene3D" id="2.60.40.10">
    <property type="entry name" value="Immunoglobulins"/>
    <property type="match status" value="1"/>
</dbReference>
<keyword evidence="1" id="KW-0677">Repeat</keyword>
<organism evidence="3 4">
    <name type="scientific">Mya arenaria</name>
    <name type="common">Soft-shell clam</name>
    <dbReference type="NCBI Taxonomy" id="6604"/>
    <lineage>
        <taxon>Eukaryota</taxon>
        <taxon>Metazoa</taxon>
        <taxon>Spiralia</taxon>
        <taxon>Lophotrochozoa</taxon>
        <taxon>Mollusca</taxon>
        <taxon>Bivalvia</taxon>
        <taxon>Autobranchia</taxon>
        <taxon>Heteroconchia</taxon>
        <taxon>Euheterodonta</taxon>
        <taxon>Imparidentia</taxon>
        <taxon>Neoheterodontei</taxon>
        <taxon>Myida</taxon>
        <taxon>Myoidea</taxon>
        <taxon>Myidae</taxon>
        <taxon>Mya</taxon>
    </lineage>
</organism>
<dbReference type="PROSITE" id="PS50853">
    <property type="entry name" value="FN3"/>
    <property type="match status" value="1"/>
</dbReference>
<proteinExistence type="predicted"/>
<protein>
    <recommendedName>
        <fullName evidence="2">Fibronectin type-III domain-containing protein</fullName>
    </recommendedName>
</protein>
<dbReference type="SUPFAM" id="SSF49265">
    <property type="entry name" value="Fibronectin type III"/>
    <property type="match status" value="1"/>
</dbReference>
<evidence type="ECO:0000256" key="1">
    <source>
        <dbReference type="ARBA" id="ARBA00022737"/>
    </source>
</evidence>
<dbReference type="InterPro" id="IPR013783">
    <property type="entry name" value="Ig-like_fold"/>
</dbReference>
<evidence type="ECO:0000313" key="4">
    <source>
        <dbReference type="Proteomes" id="UP001164746"/>
    </source>
</evidence>
<gene>
    <name evidence="3" type="ORF">MAR_018967</name>
</gene>
<keyword evidence="4" id="KW-1185">Reference proteome</keyword>
<dbReference type="InterPro" id="IPR036116">
    <property type="entry name" value="FN3_sf"/>
</dbReference>
<evidence type="ECO:0000313" key="3">
    <source>
        <dbReference type="EMBL" id="WAR09009.1"/>
    </source>
</evidence>
<dbReference type="PANTHER" id="PTHR46708">
    <property type="entry name" value="TENASCIN"/>
    <property type="match status" value="1"/>
</dbReference>
<evidence type="ECO:0000259" key="2">
    <source>
        <dbReference type="PROSITE" id="PS50853"/>
    </source>
</evidence>
<accession>A0ABY7EJ07</accession>
<dbReference type="PANTHER" id="PTHR46708:SF2">
    <property type="entry name" value="FIBRONECTIN TYPE-III DOMAIN-CONTAINING PROTEIN"/>
    <property type="match status" value="1"/>
</dbReference>
<sequence length="478" mass="52975">MRKPTSEANWSLRSIDTSSSYEIQIFSQINFNGNDIKSNTPQFFVNYTVPELPDVINIPLGNITHDSFIISFESNGNKRFTYWSVVVINSETGERVAEDARPSDVKALQIATNITSSTFYLVQVQTHVPLQSSDLFNITFNTRPRRPNSGVLVKANVTESELTLYIKKSEEERFDYYSLIITSSDEALFTLGGPSIVSCEQIGNTCTFPRSANFSTEVTIKRLTSGTFYPLHLYSSFNGLPSLESQDLSSYTAPSTPSLLELPMENVKDKSFEVIITVPNKRFYTLIITVCRVSKAATCITKVGNNTYSTAKKSYTKVVTVENLSPATNYSITANTGITNDVKSVTSLIYYMQTVSNAIESDRFTEIKTYTKPNPVNVDEINIGVVTNSTLTVVWNKPLAHTDGYEIKWNCESPNIGTSINKHQTQNVTQLSATASNLDPGTFCNVTITAYIINYDNATLQSTGVFKVISSSTLEEGT</sequence>